<feature type="transmembrane region" description="Helical" evidence="1">
    <location>
        <begin position="55"/>
        <end position="76"/>
    </location>
</feature>
<evidence type="ECO:0000313" key="3">
    <source>
        <dbReference type="Proteomes" id="UP001198612"/>
    </source>
</evidence>
<dbReference type="RefSeq" id="WP_227588782.1">
    <property type="nucleotide sequence ID" value="NZ_JAJEQQ010000013.1"/>
</dbReference>
<dbReference type="AlphaFoldDB" id="A0AAW4W451"/>
<proteinExistence type="predicted"/>
<keyword evidence="1" id="KW-0812">Transmembrane</keyword>
<evidence type="ECO:0000313" key="2">
    <source>
        <dbReference type="EMBL" id="MCC2228131.1"/>
    </source>
</evidence>
<organism evidence="2 3">
    <name type="scientific">Blautia fusiformis</name>
    <dbReference type="NCBI Taxonomy" id="2881264"/>
    <lineage>
        <taxon>Bacteria</taxon>
        <taxon>Bacillati</taxon>
        <taxon>Bacillota</taxon>
        <taxon>Clostridia</taxon>
        <taxon>Lachnospirales</taxon>
        <taxon>Lachnospiraceae</taxon>
        <taxon>Blautia</taxon>
    </lineage>
</organism>
<keyword evidence="1" id="KW-1133">Transmembrane helix</keyword>
<comment type="caution">
    <text evidence="2">The sequence shown here is derived from an EMBL/GenBank/DDBJ whole genome shotgun (WGS) entry which is preliminary data.</text>
</comment>
<evidence type="ECO:0008006" key="4">
    <source>
        <dbReference type="Google" id="ProtNLM"/>
    </source>
</evidence>
<gene>
    <name evidence="2" type="ORF">LKD40_09995</name>
</gene>
<keyword evidence="1" id="KW-0472">Membrane</keyword>
<dbReference type="Proteomes" id="UP001198612">
    <property type="component" value="Unassembled WGS sequence"/>
</dbReference>
<sequence>MKSNNPKKDKKYYILIIICFLLILGPFLIRGWILLPVLNLGGVEKLNPNINEADMLNYWGTALSCIGTSLLAYVTIRQSDRANEINDRLLNLQEREGKEAYINLSQENIRFEDKNGCRFVELKFHNITNVPISNIKIKGCDKRIINFKDYKVNSNGHVVFISEYENICDDMNYDPIVNGYRLYIKNYGETFRVLSFKVIVTSLYGVSTVQYFNVSMMKCRANECRCTLGYDEDVKASHNKYAI</sequence>
<keyword evidence="3" id="KW-1185">Reference proteome</keyword>
<evidence type="ECO:0000256" key="1">
    <source>
        <dbReference type="SAM" id="Phobius"/>
    </source>
</evidence>
<accession>A0AAW4W451</accession>
<feature type="transmembrane region" description="Helical" evidence="1">
    <location>
        <begin position="12"/>
        <end position="35"/>
    </location>
</feature>
<reference evidence="2 3" key="1">
    <citation type="submission" date="2021-10" db="EMBL/GenBank/DDBJ databases">
        <title>Anaerobic single-cell dispensing facilitates the cultivation of human gut bacteria.</title>
        <authorList>
            <person name="Afrizal A."/>
        </authorList>
    </citation>
    <scope>NUCLEOTIDE SEQUENCE [LARGE SCALE GENOMIC DNA]</scope>
    <source>
        <strain evidence="2 3">CLA-AA-H217</strain>
    </source>
</reference>
<name>A0AAW4W451_9FIRM</name>
<dbReference type="EMBL" id="JAJEQQ010000013">
    <property type="protein sequence ID" value="MCC2228131.1"/>
    <property type="molecule type" value="Genomic_DNA"/>
</dbReference>
<protein>
    <recommendedName>
        <fullName evidence="4">SMODS-associating 2TM beta-strand rich effector domain-containing protein</fullName>
    </recommendedName>
</protein>